<dbReference type="InterPro" id="IPR000515">
    <property type="entry name" value="MetI-like"/>
</dbReference>
<evidence type="ECO:0000256" key="6">
    <source>
        <dbReference type="ARBA" id="ARBA00023136"/>
    </source>
</evidence>
<reference evidence="10" key="1">
    <citation type="submission" date="2018-12" db="EMBL/GenBank/DDBJ databases">
        <title>Tengunoibacter tsumagoiensis gen. nov., sp. nov., Dictyobacter kobayashii sp. nov., D. alpinus sp. nov., and D. joshuensis sp. nov. and description of Dictyobacteraceae fam. nov. within the order Ktedonobacterales isolated from Tengu-no-mugimeshi.</title>
        <authorList>
            <person name="Wang C.M."/>
            <person name="Zheng Y."/>
            <person name="Sakai Y."/>
            <person name="Toyoda A."/>
            <person name="Minakuchi Y."/>
            <person name="Abe K."/>
            <person name="Yokota A."/>
            <person name="Yabe S."/>
        </authorList>
    </citation>
    <scope>NUCLEOTIDE SEQUENCE [LARGE SCALE GENOMIC DNA]</scope>
    <source>
        <strain evidence="10">Uno3</strain>
    </source>
</reference>
<feature type="transmembrane region" description="Helical" evidence="7">
    <location>
        <begin position="176"/>
        <end position="198"/>
    </location>
</feature>
<dbReference type="RefSeq" id="WP_161975473.1">
    <property type="nucleotide sequence ID" value="NZ_BIFR01000001.1"/>
</dbReference>
<keyword evidence="4 7" id="KW-0812">Transmembrane</keyword>
<evidence type="ECO:0000313" key="10">
    <source>
        <dbReference type="Proteomes" id="UP000287352"/>
    </source>
</evidence>
<feature type="transmembrane region" description="Helical" evidence="7">
    <location>
        <begin position="16"/>
        <end position="40"/>
    </location>
</feature>
<feature type="transmembrane region" description="Helical" evidence="7">
    <location>
        <begin position="303"/>
        <end position="325"/>
    </location>
</feature>
<evidence type="ECO:0000256" key="1">
    <source>
        <dbReference type="ARBA" id="ARBA00004651"/>
    </source>
</evidence>
<dbReference type="InterPro" id="IPR035906">
    <property type="entry name" value="MetI-like_sf"/>
</dbReference>
<keyword evidence="3" id="KW-1003">Cell membrane</keyword>
<dbReference type="Gene3D" id="1.10.3720.10">
    <property type="entry name" value="MetI-like"/>
    <property type="match status" value="1"/>
</dbReference>
<evidence type="ECO:0000256" key="2">
    <source>
        <dbReference type="ARBA" id="ARBA00022448"/>
    </source>
</evidence>
<accession>A0A402A109</accession>
<feature type="transmembrane region" description="Helical" evidence="7">
    <location>
        <begin position="127"/>
        <end position="156"/>
    </location>
</feature>
<name>A0A402A109_9CHLR</name>
<dbReference type="Pfam" id="PF00528">
    <property type="entry name" value="BPD_transp_1"/>
    <property type="match status" value="1"/>
</dbReference>
<evidence type="ECO:0000256" key="3">
    <source>
        <dbReference type="ARBA" id="ARBA00022475"/>
    </source>
</evidence>
<feature type="domain" description="ABC transmembrane type-1" evidence="8">
    <location>
        <begin position="89"/>
        <end position="321"/>
    </location>
</feature>
<keyword evidence="6 7" id="KW-0472">Membrane</keyword>
<dbReference type="Proteomes" id="UP000287352">
    <property type="component" value="Unassembled WGS sequence"/>
</dbReference>
<evidence type="ECO:0000256" key="7">
    <source>
        <dbReference type="RuleBase" id="RU363032"/>
    </source>
</evidence>
<sequence length="335" mass="37555">MALFPTVGRKQPLIRFSWWCVALLLSLGVIIHLIPFYFMITSSLKTGTETLANPPTIWPQHVTFAAWMLVLNIASGAGTLMPEPFYLYLWNSLYMTVLTILISLPITSMAAYANSKLQRGPAARWTFVYLISMLMVPQVTTLIPSVFLTLHFPFAFPRLPTFDSGDPYPSLQIWDTPLAVIIPSLFNGFNFLIFKGFFDSIPTSVIQAARVDGGSEFNIFRRIVVPMSVPVFAAAAWLQFSSLWDGNFNFLWSSLVLRSPDKLPTSVAIYTLINTFTQQGTTSTTLAESQKTLLEQGLTWNGLMVLGLLQTIPIFVMFLVCRNYLLSGIRIRGLK</sequence>
<feature type="transmembrane region" description="Helical" evidence="7">
    <location>
        <begin position="61"/>
        <end position="81"/>
    </location>
</feature>
<dbReference type="AlphaFoldDB" id="A0A402A109"/>
<comment type="subcellular location">
    <subcellularLocation>
        <location evidence="1 7">Cell membrane</location>
        <topology evidence="1 7">Multi-pass membrane protein</topology>
    </subcellularLocation>
</comment>
<dbReference type="EMBL" id="BIFR01000001">
    <property type="protein sequence ID" value="GCE12765.1"/>
    <property type="molecule type" value="Genomic_DNA"/>
</dbReference>
<evidence type="ECO:0000256" key="4">
    <source>
        <dbReference type="ARBA" id="ARBA00022692"/>
    </source>
</evidence>
<dbReference type="CDD" id="cd06261">
    <property type="entry name" value="TM_PBP2"/>
    <property type="match status" value="1"/>
</dbReference>
<dbReference type="GO" id="GO:0055085">
    <property type="term" value="P:transmembrane transport"/>
    <property type="evidence" value="ECO:0007669"/>
    <property type="project" value="InterPro"/>
</dbReference>
<protein>
    <submittedName>
        <fullName evidence="9">ABC transporter permease</fullName>
    </submittedName>
</protein>
<comment type="caution">
    <text evidence="9">The sequence shown here is derived from an EMBL/GenBank/DDBJ whole genome shotgun (WGS) entry which is preliminary data.</text>
</comment>
<proteinExistence type="inferred from homology"/>
<dbReference type="SUPFAM" id="SSF161098">
    <property type="entry name" value="MetI-like"/>
    <property type="match status" value="1"/>
</dbReference>
<organism evidence="9 10">
    <name type="scientific">Tengunoibacter tsumagoiensis</name>
    <dbReference type="NCBI Taxonomy" id="2014871"/>
    <lineage>
        <taxon>Bacteria</taxon>
        <taxon>Bacillati</taxon>
        <taxon>Chloroflexota</taxon>
        <taxon>Ktedonobacteria</taxon>
        <taxon>Ktedonobacterales</taxon>
        <taxon>Dictyobacteraceae</taxon>
        <taxon>Tengunoibacter</taxon>
    </lineage>
</organism>
<evidence type="ECO:0000313" key="9">
    <source>
        <dbReference type="EMBL" id="GCE12765.1"/>
    </source>
</evidence>
<feature type="transmembrane region" description="Helical" evidence="7">
    <location>
        <begin position="219"/>
        <end position="240"/>
    </location>
</feature>
<dbReference type="PANTHER" id="PTHR43744">
    <property type="entry name" value="ABC TRANSPORTER PERMEASE PROTEIN MG189-RELATED-RELATED"/>
    <property type="match status" value="1"/>
</dbReference>
<gene>
    <name evidence="9" type="ORF">KTT_26240</name>
</gene>
<evidence type="ECO:0000256" key="5">
    <source>
        <dbReference type="ARBA" id="ARBA00022989"/>
    </source>
</evidence>
<keyword evidence="5 7" id="KW-1133">Transmembrane helix</keyword>
<keyword evidence="2 7" id="KW-0813">Transport</keyword>
<dbReference type="PROSITE" id="PS50928">
    <property type="entry name" value="ABC_TM1"/>
    <property type="match status" value="1"/>
</dbReference>
<dbReference type="GO" id="GO:0005886">
    <property type="term" value="C:plasma membrane"/>
    <property type="evidence" value="ECO:0007669"/>
    <property type="project" value="UniProtKB-SubCell"/>
</dbReference>
<comment type="similarity">
    <text evidence="7">Belongs to the binding-protein-dependent transport system permease family.</text>
</comment>
<keyword evidence="10" id="KW-1185">Reference proteome</keyword>
<feature type="transmembrane region" description="Helical" evidence="7">
    <location>
        <begin position="93"/>
        <end position="115"/>
    </location>
</feature>
<dbReference type="PANTHER" id="PTHR43744:SF12">
    <property type="entry name" value="ABC TRANSPORTER PERMEASE PROTEIN MG189-RELATED"/>
    <property type="match status" value="1"/>
</dbReference>
<evidence type="ECO:0000259" key="8">
    <source>
        <dbReference type="PROSITE" id="PS50928"/>
    </source>
</evidence>